<reference evidence="2" key="1">
    <citation type="submission" date="2014-03" db="EMBL/GenBank/DDBJ databases">
        <authorList>
            <person name="Aksoy S."/>
            <person name="Warren W."/>
            <person name="Wilson R.K."/>
        </authorList>
    </citation>
    <scope>NUCLEOTIDE SEQUENCE [LARGE SCALE GENOMIC DNA]</scope>
    <source>
        <strain evidence="2">IAEA</strain>
    </source>
</reference>
<protein>
    <submittedName>
        <fullName evidence="1">Uncharacterized protein</fullName>
    </submittedName>
</protein>
<organism evidence="1 2">
    <name type="scientific">Glossina pallidipes</name>
    <name type="common">Tsetse fly</name>
    <dbReference type="NCBI Taxonomy" id="7398"/>
    <lineage>
        <taxon>Eukaryota</taxon>
        <taxon>Metazoa</taxon>
        <taxon>Ecdysozoa</taxon>
        <taxon>Arthropoda</taxon>
        <taxon>Hexapoda</taxon>
        <taxon>Insecta</taxon>
        <taxon>Pterygota</taxon>
        <taxon>Neoptera</taxon>
        <taxon>Endopterygota</taxon>
        <taxon>Diptera</taxon>
        <taxon>Brachycera</taxon>
        <taxon>Muscomorpha</taxon>
        <taxon>Hippoboscoidea</taxon>
        <taxon>Glossinidae</taxon>
        <taxon>Glossina</taxon>
    </lineage>
</organism>
<evidence type="ECO:0000313" key="1">
    <source>
        <dbReference type="EnsemblMetazoa" id="GPAI035860-PA"/>
    </source>
</evidence>
<reference evidence="1" key="2">
    <citation type="submission" date="2020-05" db="UniProtKB">
        <authorList>
            <consortium name="EnsemblMetazoa"/>
        </authorList>
    </citation>
    <scope>IDENTIFICATION</scope>
    <source>
        <strain evidence="1">IAEA</strain>
    </source>
</reference>
<dbReference type="AlphaFoldDB" id="A0A1B0A6I3"/>
<dbReference type="EnsemblMetazoa" id="GPAI035860-RA">
    <property type="protein sequence ID" value="GPAI035860-PA"/>
    <property type="gene ID" value="GPAI035860"/>
</dbReference>
<keyword evidence="2" id="KW-1185">Reference proteome</keyword>
<dbReference type="Proteomes" id="UP000092445">
    <property type="component" value="Unassembled WGS sequence"/>
</dbReference>
<dbReference type="VEuPathDB" id="VectorBase:GPAI035860"/>
<evidence type="ECO:0000313" key="2">
    <source>
        <dbReference type="Proteomes" id="UP000092445"/>
    </source>
</evidence>
<accession>A0A1B0A6I3</accession>
<proteinExistence type="predicted"/>
<sequence>MQIISRVENIGSYSWLKLIYAEKFHKVSLSYRLSCVHSLPTFTKEFSMLKEEYVNTIIICINGGKELPSHVKLQFEMNQMCGKDEYGAPGCSGNGPIFNGVIPNGNGSLTFKDLSVCVDFEKSDADGAGMEDSRFTALTFVDRLLAAELIAGWLVKKNEKTVAFRIKYVFKIYLYKLHEKRVVYRNFAENASIKPLLNHLLNPTTQSMETIKSCYYETCCCDNPQI</sequence>
<name>A0A1B0A6I3_GLOPL</name>